<evidence type="ECO:0008006" key="3">
    <source>
        <dbReference type="Google" id="ProtNLM"/>
    </source>
</evidence>
<dbReference type="Proteomes" id="UP001519349">
    <property type="component" value="Unassembled WGS sequence"/>
</dbReference>
<dbReference type="RefSeq" id="WP_209551454.1">
    <property type="nucleotide sequence ID" value="NZ_QFAY01000014.1"/>
</dbReference>
<protein>
    <recommendedName>
        <fullName evidence="3">DUF3298 domain-containing protein</fullName>
    </recommendedName>
</protein>
<dbReference type="EMBL" id="QFAY01000014">
    <property type="protein sequence ID" value="MBP2621237.1"/>
    <property type="molecule type" value="Genomic_DNA"/>
</dbReference>
<organism evidence="1 2">
    <name type="scientific">Streptococcus panodentis</name>
    <dbReference type="NCBI Taxonomy" id="1581472"/>
    <lineage>
        <taxon>Bacteria</taxon>
        <taxon>Bacillati</taxon>
        <taxon>Bacillota</taxon>
        <taxon>Bacilli</taxon>
        <taxon>Lactobacillales</taxon>
        <taxon>Streptococcaceae</taxon>
        <taxon>Streptococcus</taxon>
    </lineage>
</organism>
<keyword evidence="2" id="KW-1185">Reference proteome</keyword>
<evidence type="ECO:0000313" key="2">
    <source>
        <dbReference type="Proteomes" id="UP001519349"/>
    </source>
</evidence>
<accession>A0ABS5AXD2</accession>
<reference evidence="1 2" key="1">
    <citation type="submission" date="2018-05" db="EMBL/GenBank/DDBJ databases">
        <title>Draft genome sequence of Streptococcus panodentis CCUG 70867T.</title>
        <authorList>
            <person name="Salva-Serra F."/>
            <person name="Mendez V."/>
            <person name="Jaen-Luchoro D."/>
            <person name="Gonzales-Siles L."/>
            <person name="Karlsson R."/>
            <person name="Engstrom-Jakobsson H."/>
            <person name="Busquets A."/>
            <person name="Gomila M."/>
            <person name="Pineiro-Iglesias B."/>
            <person name="Bennasar-Figueras A."/>
            <person name="Seeger M."/>
            <person name="Moore E."/>
        </authorList>
    </citation>
    <scope>NUCLEOTIDE SEQUENCE [LARGE SCALE GENOMIC DNA]</scope>
    <source>
        <strain evidence="1 2">CCUG 70867</strain>
    </source>
</reference>
<gene>
    <name evidence="1" type="ORF">DHL47_07895</name>
</gene>
<evidence type="ECO:0000313" key="1">
    <source>
        <dbReference type="EMBL" id="MBP2621237.1"/>
    </source>
</evidence>
<comment type="caution">
    <text evidence="1">The sequence shown here is derived from an EMBL/GenBank/DDBJ whole genome shotgun (WGS) entry which is preliminary data.</text>
</comment>
<proteinExistence type="predicted"/>
<sequence length="220" mass="26176">MTISKNRLDLPSVLIDLTIEERSDDCCQIQFNTRNAEYPKALMQEVMLKFPNTTWYAMEENRILQAKFFLKDGKVGYSERSVTEMVGDCVLSFQIEQAETRRPQAIYFLFADGRILFEDFLNNCYEEKRMDRNEKKGFFNQLDRLCQSVVPEDIGGIAVDNFMKNGNKFYAFIVHKQYRFVIENPYYSDEPIDEMMIKPFSFFHNYLKSLLDRKQIRNYL</sequence>
<name>A0ABS5AXD2_9STRE</name>